<name>A0A4Y2C4D4_ARAVE</name>
<dbReference type="AlphaFoldDB" id="A0A4Y2C4D4"/>
<evidence type="ECO:0000313" key="2">
    <source>
        <dbReference type="Proteomes" id="UP000499080"/>
    </source>
</evidence>
<feature type="non-terminal residue" evidence="1">
    <location>
        <position position="62"/>
    </location>
</feature>
<gene>
    <name evidence="1" type="ORF">AVEN_200174_1</name>
</gene>
<evidence type="ECO:0008006" key="3">
    <source>
        <dbReference type="Google" id="ProtNLM"/>
    </source>
</evidence>
<accession>A0A4Y2C4D4</accession>
<sequence>MTRLRADFYYNQILTGHGIFGAFQNRIFGKDYVCQCEEDETIRHVIMECPILAQQRLELPKS</sequence>
<organism evidence="1 2">
    <name type="scientific">Araneus ventricosus</name>
    <name type="common">Orbweaver spider</name>
    <name type="synonym">Epeira ventricosa</name>
    <dbReference type="NCBI Taxonomy" id="182803"/>
    <lineage>
        <taxon>Eukaryota</taxon>
        <taxon>Metazoa</taxon>
        <taxon>Ecdysozoa</taxon>
        <taxon>Arthropoda</taxon>
        <taxon>Chelicerata</taxon>
        <taxon>Arachnida</taxon>
        <taxon>Araneae</taxon>
        <taxon>Araneomorphae</taxon>
        <taxon>Entelegynae</taxon>
        <taxon>Araneoidea</taxon>
        <taxon>Araneidae</taxon>
        <taxon>Araneus</taxon>
    </lineage>
</organism>
<comment type="caution">
    <text evidence="1">The sequence shown here is derived from an EMBL/GenBank/DDBJ whole genome shotgun (WGS) entry which is preliminary data.</text>
</comment>
<dbReference type="OrthoDB" id="6437556at2759"/>
<dbReference type="Proteomes" id="UP000499080">
    <property type="component" value="Unassembled WGS sequence"/>
</dbReference>
<evidence type="ECO:0000313" key="1">
    <source>
        <dbReference type="EMBL" id="GBL99330.1"/>
    </source>
</evidence>
<keyword evidence="2" id="KW-1185">Reference proteome</keyword>
<proteinExistence type="predicted"/>
<reference evidence="1 2" key="1">
    <citation type="journal article" date="2019" name="Sci. Rep.">
        <title>Orb-weaving spider Araneus ventricosus genome elucidates the spidroin gene catalogue.</title>
        <authorList>
            <person name="Kono N."/>
            <person name="Nakamura H."/>
            <person name="Ohtoshi R."/>
            <person name="Moran D.A.P."/>
            <person name="Shinohara A."/>
            <person name="Yoshida Y."/>
            <person name="Fujiwara M."/>
            <person name="Mori M."/>
            <person name="Tomita M."/>
            <person name="Arakawa K."/>
        </authorList>
    </citation>
    <scope>NUCLEOTIDE SEQUENCE [LARGE SCALE GENOMIC DNA]</scope>
</reference>
<dbReference type="EMBL" id="BGPR01237908">
    <property type="protein sequence ID" value="GBL99330.1"/>
    <property type="molecule type" value="Genomic_DNA"/>
</dbReference>
<protein>
    <recommendedName>
        <fullName evidence="3">Reverse transcriptase zinc-binding domain-containing protein</fullName>
    </recommendedName>
</protein>